<sequence>MKLNLPNLLTISRIPLMFFIVWLMYCKWPGSATLAFVVFVATGVSDWLDGYLARRQKLVSNFGKFMDAITDKILVIGLMVAFVEQYDSVLFLVMVLLTLCREFLVSGMRMVAATKGVVVAAERGGKVKTSIQLVAVGFLLFVPMLERDLARFLPFSVTDYYDIIHDIGIYLFVVATVLAVNSGINYLRKYRHVLDE</sequence>
<feature type="transmembrane region" description="Helical" evidence="17">
    <location>
        <begin position="167"/>
        <end position="187"/>
    </location>
</feature>
<evidence type="ECO:0000256" key="8">
    <source>
        <dbReference type="ARBA" id="ARBA00022692"/>
    </source>
</evidence>
<dbReference type="InterPro" id="IPR043130">
    <property type="entry name" value="CDP-OH_PTrfase_TM_dom"/>
</dbReference>
<evidence type="ECO:0000256" key="9">
    <source>
        <dbReference type="ARBA" id="ARBA00022989"/>
    </source>
</evidence>
<dbReference type="PROSITE" id="PS00379">
    <property type="entry name" value="CDP_ALCOHOL_P_TRANSF"/>
    <property type="match status" value="1"/>
</dbReference>
<comment type="subcellular location">
    <subcellularLocation>
        <location evidence="1">Membrane</location>
        <topology evidence="1">Multi-pass membrane protein</topology>
    </subcellularLocation>
</comment>
<evidence type="ECO:0000256" key="3">
    <source>
        <dbReference type="ARBA" id="ARBA00010441"/>
    </source>
</evidence>
<dbReference type="InterPro" id="IPR000462">
    <property type="entry name" value="CDP-OH_P_trans"/>
</dbReference>
<evidence type="ECO:0000256" key="15">
    <source>
        <dbReference type="NCBIfam" id="TIGR00560"/>
    </source>
</evidence>
<dbReference type="InterPro" id="IPR050324">
    <property type="entry name" value="CDP-alcohol_PTase-I"/>
</dbReference>
<evidence type="ECO:0000256" key="14">
    <source>
        <dbReference type="ARBA" id="ARBA00048586"/>
    </source>
</evidence>
<keyword evidence="11 17" id="KW-0472">Membrane</keyword>
<evidence type="ECO:0000256" key="17">
    <source>
        <dbReference type="SAM" id="Phobius"/>
    </source>
</evidence>
<evidence type="ECO:0000256" key="16">
    <source>
        <dbReference type="RuleBase" id="RU003750"/>
    </source>
</evidence>
<dbReference type="Proteomes" id="UP000078486">
    <property type="component" value="Unassembled WGS sequence"/>
</dbReference>
<comment type="caution">
    <text evidence="18">The sequence shown here is derived from an EMBL/GenBank/DDBJ whole genome shotgun (WGS) entry which is preliminary data.</text>
</comment>
<evidence type="ECO:0000256" key="10">
    <source>
        <dbReference type="ARBA" id="ARBA00023098"/>
    </source>
</evidence>
<dbReference type="InterPro" id="IPR004570">
    <property type="entry name" value="Phosphatidylglycerol_P_synth"/>
</dbReference>
<keyword evidence="13" id="KW-1208">Phospholipid metabolism</keyword>
<evidence type="ECO:0000256" key="11">
    <source>
        <dbReference type="ARBA" id="ARBA00023136"/>
    </source>
</evidence>
<dbReference type="GO" id="GO:0008444">
    <property type="term" value="F:CDP-diacylglycerol-glycerol-3-phosphate 3-phosphatidyltransferase activity"/>
    <property type="evidence" value="ECO:0007669"/>
    <property type="project" value="UniProtKB-UniRule"/>
</dbReference>
<evidence type="ECO:0000313" key="18">
    <source>
        <dbReference type="EMBL" id="OAM88850.1"/>
    </source>
</evidence>
<evidence type="ECO:0000256" key="1">
    <source>
        <dbReference type="ARBA" id="ARBA00004141"/>
    </source>
</evidence>
<keyword evidence="19" id="KW-1185">Reference proteome</keyword>
<dbReference type="AlphaFoldDB" id="A0A178IFR6"/>
<dbReference type="STRING" id="1184151.AW736_17705"/>
<dbReference type="RefSeq" id="WP_068771598.1">
    <property type="nucleotide sequence ID" value="NZ_CP109796.1"/>
</dbReference>
<dbReference type="Pfam" id="PF01066">
    <property type="entry name" value="CDP-OH_P_transf"/>
    <property type="match status" value="1"/>
</dbReference>
<dbReference type="InterPro" id="IPR048254">
    <property type="entry name" value="CDP_ALCOHOL_P_TRANSF_CS"/>
</dbReference>
<name>A0A178IFR6_9BACT</name>
<comment type="catalytic activity">
    <reaction evidence="14">
        <text>a CDP-1,2-diacyl-sn-glycerol + sn-glycerol 3-phosphate = a 1,2-diacyl-sn-glycero-3-phospho-(1'-sn-glycero-3'-phosphate) + CMP + H(+)</text>
        <dbReference type="Rhea" id="RHEA:12593"/>
        <dbReference type="ChEBI" id="CHEBI:15378"/>
        <dbReference type="ChEBI" id="CHEBI:57597"/>
        <dbReference type="ChEBI" id="CHEBI:58332"/>
        <dbReference type="ChEBI" id="CHEBI:60110"/>
        <dbReference type="ChEBI" id="CHEBI:60377"/>
        <dbReference type="EC" id="2.7.8.5"/>
    </reaction>
</comment>
<keyword evidence="9 17" id="KW-1133">Transmembrane helix</keyword>
<organism evidence="18 19">
    <name type="scientific">Termitidicoccus mucosus</name>
    <dbReference type="NCBI Taxonomy" id="1184151"/>
    <lineage>
        <taxon>Bacteria</taxon>
        <taxon>Pseudomonadati</taxon>
        <taxon>Verrucomicrobiota</taxon>
        <taxon>Opitutia</taxon>
        <taxon>Opitutales</taxon>
        <taxon>Opitutaceae</taxon>
        <taxon>Termitidicoccus</taxon>
    </lineage>
</organism>
<dbReference type="PANTHER" id="PTHR14269">
    <property type="entry name" value="CDP-DIACYLGLYCEROL--GLYCEROL-3-PHOSPHATE 3-PHOSPHATIDYLTRANSFERASE-RELATED"/>
    <property type="match status" value="1"/>
</dbReference>
<feature type="transmembrane region" description="Helical" evidence="17">
    <location>
        <begin position="7"/>
        <end position="25"/>
    </location>
</feature>
<keyword evidence="7 16" id="KW-0808">Transferase</keyword>
<proteinExistence type="inferred from homology"/>
<evidence type="ECO:0000256" key="5">
    <source>
        <dbReference type="ARBA" id="ARBA00014944"/>
    </source>
</evidence>
<evidence type="ECO:0000256" key="12">
    <source>
        <dbReference type="ARBA" id="ARBA00023209"/>
    </source>
</evidence>
<comment type="pathway">
    <text evidence="2">Phospholipid metabolism; phosphatidylglycerol biosynthesis; phosphatidylglycerol from CDP-diacylglycerol: step 1/2.</text>
</comment>
<dbReference type="NCBIfam" id="TIGR00560">
    <property type="entry name" value="pgsA"/>
    <property type="match status" value="1"/>
</dbReference>
<evidence type="ECO:0000313" key="19">
    <source>
        <dbReference type="Proteomes" id="UP000078486"/>
    </source>
</evidence>
<dbReference type="PANTHER" id="PTHR14269:SF11">
    <property type="entry name" value="CDP-DIACYLGLYCEROL--GLYCEROL-3-PHOSPHATE 3-PHOSPHATIDYLTRANSFERASE"/>
    <property type="match status" value="1"/>
</dbReference>
<comment type="similarity">
    <text evidence="3 16">Belongs to the CDP-alcohol phosphatidyltransferase class-I family.</text>
</comment>
<dbReference type="GO" id="GO:0016020">
    <property type="term" value="C:membrane"/>
    <property type="evidence" value="ECO:0007669"/>
    <property type="project" value="UniProtKB-SubCell"/>
</dbReference>
<dbReference type="GO" id="GO:0046474">
    <property type="term" value="P:glycerophospholipid biosynthetic process"/>
    <property type="evidence" value="ECO:0007669"/>
    <property type="project" value="TreeGrafter"/>
</dbReference>
<reference evidence="18 19" key="1">
    <citation type="submission" date="2016-01" db="EMBL/GenBank/DDBJ databases">
        <title>High potential of lignocellulose degradation of a new Verrucomicrobia species.</title>
        <authorList>
            <person name="Wang Y."/>
            <person name="Shi Y."/>
            <person name="Qiu Z."/>
            <person name="Liu S."/>
            <person name="Yang H."/>
        </authorList>
    </citation>
    <scope>NUCLEOTIDE SEQUENCE [LARGE SCALE GENOMIC DNA]</scope>
    <source>
        <strain evidence="18 19">TSB47</strain>
    </source>
</reference>
<evidence type="ECO:0000256" key="4">
    <source>
        <dbReference type="ARBA" id="ARBA00013170"/>
    </source>
</evidence>
<dbReference type="PIRSF" id="PIRSF000847">
    <property type="entry name" value="Phos_ph_gly_syn"/>
    <property type="match status" value="1"/>
</dbReference>
<accession>A0A178IFR6</accession>
<gene>
    <name evidence="18" type="ORF">AW736_17705</name>
</gene>
<dbReference type="Gene3D" id="1.20.120.1760">
    <property type="match status" value="1"/>
</dbReference>
<evidence type="ECO:0000256" key="2">
    <source>
        <dbReference type="ARBA" id="ARBA00005042"/>
    </source>
</evidence>
<protein>
    <recommendedName>
        <fullName evidence="5 15">CDP-diacylglycerol--glycerol-3-phosphate 3-phosphatidyltransferase</fullName>
        <ecNumber evidence="4 15">2.7.8.5</ecNumber>
    </recommendedName>
</protein>
<dbReference type="EC" id="2.7.8.5" evidence="4 15"/>
<dbReference type="OrthoDB" id="9796672at2"/>
<dbReference type="EMBL" id="LRRQ01000119">
    <property type="protein sequence ID" value="OAM88850.1"/>
    <property type="molecule type" value="Genomic_DNA"/>
</dbReference>
<keyword evidence="12" id="KW-0594">Phospholipid biosynthesis</keyword>
<evidence type="ECO:0000256" key="13">
    <source>
        <dbReference type="ARBA" id="ARBA00023264"/>
    </source>
</evidence>
<keyword evidence="10" id="KW-0443">Lipid metabolism</keyword>
<keyword evidence="8 17" id="KW-0812">Transmembrane</keyword>
<evidence type="ECO:0000256" key="6">
    <source>
        <dbReference type="ARBA" id="ARBA00022516"/>
    </source>
</evidence>
<keyword evidence="6" id="KW-0444">Lipid biosynthesis</keyword>
<feature type="transmembrane region" description="Helical" evidence="17">
    <location>
        <begin position="31"/>
        <end position="53"/>
    </location>
</feature>
<evidence type="ECO:0000256" key="7">
    <source>
        <dbReference type="ARBA" id="ARBA00022679"/>
    </source>
</evidence>